<dbReference type="STRING" id="675824.A0A1E3Q7L2"/>
<gene>
    <name evidence="4" type="ORF">LIPSTDRAFT_104186</name>
</gene>
<evidence type="ECO:0000313" key="5">
    <source>
        <dbReference type="Proteomes" id="UP000094385"/>
    </source>
</evidence>
<feature type="compositionally biased region" description="Low complexity" evidence="2">
    <location>
        <begin position="869"/>
        <end position="882"/>
    </location>
</feature>
<evidence type="ECO:0000256" key="2">
    <source>
        <dbReference type="SAM" id="MobiDB-lite"/>
    </source>
</evidence>
<feature type="region of interest" description="Disordered" evidence="2">
    <location>
        <begin position="911"/>
        <end position="963"/>
    </location>
</feature>
<dbReference type="OrthoDB" id="5332870at2759"/>
<feature type="coiled-coil region" evidence="1">
    <location>
        <begin position="515"/>
        <end position="577"/>
    </location>
</feature>
<sequence>MLLLSLACIARLTASDTIAEATDATDLFRGTKCLKVLRLAGDIVVAAASAGIVEISDAVKREEQIKKHALLVTLAKDIANRVNVEDLRQWITGKVCVRLSKKVVEKCVTRDIDVRIVSGILEFFALLQSIVPDINDVANLIEIQIDKALSETLDDVECPMIADRAWAYVKTCNPPANFGRYIESAYRLGTHSPESSVTSAQRLITYQHWIDSILEVLALPSDDPIQIQYRDLLATYFSQPQAQAYYRGLENSPPTADSRHFSSLLAEDMAKFKYKLAVLPLLVYTSSTIGLPNQQMAREMHNKVLSMTPPVSSLEASSIPSGAALATSISIIEHPATPSLARPTSTLTDWRARLLSELTHDATRQHESVIAFVSHLCRDLEHRCEQVEAPLRQLEAQVSGLKKENELLERDLQDSQEVLKEREADIKELNDKVVDLTGDLRDRDERCALLLSDNESLRTEITRVVSEAQVRYSRDKAEFQKKLNKEEESHMIKVSDLHDKLDQAEAMVQERQLKADKFESISRELEAENAEARTRISELNKNRSEMQMKLDSQEENIFDLEKRAELARDTISQLQREVEGLHIHNTELIQQLGDQSSRVTELTEAYPAQLAIREQDFRAQMSELEQLHQERDKISQQEHLDAVNDLKQEISRAKAQADESISELVREVELYQMKLKNLKQQTSTRIKQLKTRISQMAENEERQNRELARVQAISKKLIGVMASNIEVAGTPAAPIPNSATNRPPEVEDDDMDYFSSMGVLREPDQIPIMARKESHKSATTAQSSRVFADTTNRDHVTTRRERISLAPGAISNKVVPQSVKQSRRMTVTGDLALTTEMCGSRGNEEEKFANGQSRPDTKFVHLVGTDIPSTGSTAGSTSSASTPVARADLEIMDKASGRDLDDFEDDDDIEVRAKNKARHRSGPMATSTPKGEGMLVDNRRGTPLRPGDQTTYYGSTPDLPQEI</sequence>
<organism evidence="4 5">
    <name type="scientific">Lipomyces starkeyi NRRL Y-11557</name>
    <dbReference type="NCBI Taxonomy" id="675824"/>
    <lineage>
        <taxon>Eukaryota</taxon>
        <taxon>Fungi</taxon>
        <taxon>Dikarya</taxon>
        <taxon>Ascomycota</taxon>
        <taxon>Saccharomycotina</taxon>
        <taxon>Lipomycetes</taxon>
        <taxon>Lipomycetales</taxon>
        <taxon>Lipomycetaceae</taxon>
        <taxon>Lipomyces</taxon>
    </lineage>
</organism>
<feature type="coiled-coil region" evidence="1">
    <location>
        <begin position="617"/>
        <end position="706"/>
    </location>
</feature>
<keyword evidence="5" id="KW-1185">Reference proteome</keyword>
<name>A0A1E3Q7L2_LIPST</name>
<evidence type="ECO:0000256" key="1">
    <source>
        <dbReference type="SAM" id="Coils"/>
    </source>
</evidence>
<protein>
    <recommendedName>
        <fullName evidence="6">HOOK N-terminal domain-containing protein</fullName>
    </recommendedName>
</protein>
<feature type="coiled-coil region" evidence="1">
    <location>
        <begin position="377"/>
        <end position="439"/>
    </location>
</feature>
<dbReference type="EMBL" id="KV454293">
    <property type="protein sequence ID" value="ODQ73661.1"/>
    <property type="molecule type" value="Genomic_DNA"/>
</dbReference>
<dbReference type="PANTHER" id="PTHR45615:SF80">
    <property type="entry name" value="GRIP DOMAIN-CONTAINING PROTEIN"/>
    <property type="match status" value="1"/>
</dbReference>
<keyword evidence="3" id="KW-0732">Signal</keyword>
<reference evidence="4 5" key="1">
    <citation type="journal article" date="2016" name="Proc. Natl. Acad. Sci. U.S.A.">
        <title>Comparative genomics of biotechnologically important yeasts.</title>
        <authorList>
            <person name="Riley R."/>
            <person name="Haridas S."/>
            <person name="Wolfe K.H."/>
            <person name="Lopes M.R."/>
            <person name="Hittinger C.T."/>
            <person name="Goeker M."/>
            <person name="Salamov A.A."/>
            <person name="Wisecaver J.H."/>
            <person name="Long T.M."/>
            <person name="Calvey C.H."/>
            <person name="Aerts A.L."/>
            <person name="Barry K.W."/>
            <person name="Choi C."/>
            <person name="Clum A."/>
            <person name="Coughlan A.Y."/>
            <person name="Deshpande S."/>
            <person name="Douglass A.P."/>
            <person name="Hanson S.J."/>
            <person name="Klenk H.-P."/>
            <person name="LaButti K.M."/>
            <person name="Lapidus A."/>
            <person name="Lindquist E.A."/>
            <person name="Lipzen A.M."/>
            <person name="Meier-Kolthoff J.P."/>
            <person name="Ohm R.A."/>
            <person name="Otillar R.P."/>
            <person name="Pangilinan J.L."/>
            <person name="Peng Y."/>
            <person name="Rokas A."/>
            <person name="Rosa C.A."/>
            <person name="Scheuner C."/>
            <person name="Sibirny A.A."/>
            <person name="Slot J.C."/>
            <person name="Stielow J.B."/>
            <person name="Sun H."/>
            <person name="Kurtzman C.P."/>
            <person name="Blackwell M."/>
            <person name="Grigoriev I.V."/>
            <person name="Jeffries T.W."/>
        </authorList>
    </citation>
    <scope>NUCLEOTIDE SEQUENCE [LARGE SCALE GENOMIC DNA]</scope>
    <source>
        <strain evidence="4 5">NRRL Y-11557</strain>
    </source>
</reference>
<feature type="region of interest" description="Disordered" evidence="2">
    <location>
        <begin position="867"/>
        <end position="887"/>
    </location>
</feature>
<keyword evidence="1" id="KW-0175">Coiled coil</keyword>
<evidence type="ECO:0008006" key="6">
    <source>
        <dbReference type="Google" id="ProtNLM"/>
    </source>
</evidence>
<evidence type="ECO:0000256" key="3">
    <source>
        <dbReference type="SAM" id="SignalP"/>
    </source>
</evidence>
<feature type="chain" id="PRO_5012814108" description="HOOK N-terminal domain-containing protein" evidence="3">
    <location>
        <begin position="16"/>
        <end position="963"/>
    </location>
</feature>
<dbReference type="PANTHER" id="PTHR45615">
    <property type="entry name" value="MYOSIN HEAVY CHAIN, NON-MUSCLE"/>
    <property type="match status" value="1"/>
</dbReference>
<dbReference type="Proteomes" id="UP000094385">
    <property type="component" value="Unassembled WGS sequence"/>
</dbReference>
<dbReference type="AlphaFoldDB" id="A0A1E3Q7L2"/>
<evidence type="ECO:0000313" key="4">
    <source>
        <dbReference type="EMBL" id="ODQ73661.1"/>
    </source>
</evidence>
<feature type="signal peptide" evidence="3">
    <location>
        <begin position="1"/>
        <end position="15"/>
    </location>
</feature>
<proteinExistence type="predicted"/>
<accession>A0A1E3Q7L2</accession>